<dbReference type="InterPro" id="IPR041370">
    <property type="entry name" value="Mlase_EEF1AKMT1/ZCCHC4"/>
</dbReference>
<evidence type="ECO:0000256" key="2">
    <source>
        <dbReference type="ARBA" id="ARBA00022490"/>
    </source>
</evidence>
<sequence length="177" mass="19221">MAPAGEGQLAANRFLSKTEENADFNQYWYSNLTIDALVKACTVDAPTEDDAAKPPIRAAFLSTPSLYHSLPVKARKSCALLDLDPEVKGSCPEEKFLRYAAAVAVLGDPSSPYCTAEGGVRVLGTTVAENANLMKRLFSATSQKFKPSIPHLVYQYDTYANYPCQPLDAANPEIPED</sequence>
<evidence type="ECO:0000256" key="3">
    <source>
        <dbReference type="ARBA" id="ARBA00022603"/>
    </source>
</evidence>
<accession>A0A830HC77</accession>
<dbReference type="GO" id="GO:0005737">
    <property type="term" value="C:cytoplasm"/>
    <property type="evidence" value="ECO:0007669"/>
    <property type="project" value="UniProtKB-SubCell"/>
</dbReference>
<evidence type="ECO:0000313" key="6">
    <source>
        <dbReference type="Proteomes" id="UP000660262"/>
    </source>
</evidence>
<dbReference type="EMBL" id="BNJQ01000009">
    <property type="protein sequence ID" value="GHP04966.1"/>
    <property type="molecule type" value="Genomic_DNA"/>
</dbReference>
<dbReference type="GO" id="GO:0016279">
    <property type="term" value="F:protein-lysine N-methyltransferase activity"/>
    <property type="evidence" value="ECO:0007669"/>
    <property type="project" value="InterPro"/>
</dbReference>
<dbReference type="PANTHER" id="PTHR13200">
    <property type="entry name" value="EEF1A LYSINE METHYLTRANSFERASE 1"/>
    <property type="match status" value="1"/>
</dbReference>
<keyword evidence="6" id="KW-1185">Reference proteome</keyword>
<dbReference type="GO" id="GO:0032259">
    <property type="term" value="P:methylation"/>
    <property type="evidence" value="ECO:0007669"/>
    <property type="project" value="UniProtKB-KW"/>
</dbReference>
<comment type="caution">
    <text evidence="5">The sequence shown here is derived from an EMBL/GenBank/DDBJ whole genome shotgun (WGS) entry which is preliminary data.</text>
</comment>
<proteinExistence type="predicted"/>
<reference evidence="5" key="1">
    <citation type="submission" date="2020-10" db="EMBL/GenBank/DDBJ databases">
        <title>Unveiling of a novel bifunctional photoreceptor, Dualchrome1, isolated from a cosmopolitan green alga.</title>
        <authorList>
            <person name="Suzuki S."/>
            <person name="Kawachi M."/>
        </authorList>
    </citation>
    <scope>NUCLEOTIDE SEQUENCE</scope>
    <source>
        <strain evidence="5">NIES 2893</strain>
    </source>
</reference>
<dbReference type="AlphaFoldDB" id="A0A830HC77"/>
<evidence type="ECO:0000256" key="4">
    <source>
        <dbReference type="ARBA" id="ARBA00022679"/>
    </source>
</evidence>
<dbReference type="PANTHER" id="PTHR13200:SF1">
    <property type="entry name" value="NUCLEIC ACID BINDING PROTEIN"/>
    <property type="match status" value="1"/>
</dbReference>
<keyword evidence="3 5" id="KW-0489">Methyltransferase</keyword>
<dbReference type="OrthoDB" id="206354at2759"/>
<dbReference type="InterPro" id="IPR019369">
    <property type="entry name" value="Efm5/EEF1AKMT1"/>
</dbReference>
<evidence type="ECO:0000313" key="5">
    <source>
        <dbReference type="EMBL" id="GHP04966.1"/>
    </source>
</evidence>
<keyword evidence="4 5" id="KW-0808">Transferase</keyword>
<comment type="subcellular location">
    <subcellularLocation>
        <location evidence="1">Cytoplasm</location>
    </subcellularLocation>
</comment>
<dbReference type="Pfam" id="PF10237">
    <property type="entry name" value="N6-adenineMlase"/>
    <property type="match status" value="1"/>
</dbReference>
<keyword evidence="2" id="KW-0963">Cytoplasm</keyword>
<name>A0A830HC77_9CHLO</name>
<organism evidence="5 6">
    <name type="scientific">Pycnococcus provasolii</name>
    <dbReference type="NCBI Taxonomy" id="41880"/>
    <lineage>
        <taxon>Eukaryota</taxon>
        <taxon>Viridiplantae</taxon>
        <taxon>Chlorophyta</taxon>
        <taxon>Pseudoscourfieldiophyceae</taxon>
        <taxon>Pseudoscourfieldiales</taxon>
        <taxon>Pycnococcaceae</taxon>
        <taxon>Pycnococcus</taxon>
    </lineage>
</organism>
<protein>
    <submittedName>
        <fullName evidence="5">N-6 adenine-specific DNA methyltransferase 2</fullName>
    </submittedName>
</protein>
<evidence type="ECO:0000256" key="1">
    <source>
        <dbReference type="ARBA" id="ARBA00004496"/>
    </source>
</evidence>
<dbReference type="Proteomes" id="UP000660262">
    <property type="component" value="Unassembled WGS sequence"/>
</dbReference>
<gene>
    <name evidence="5" type="ORF">PPROV_000371800</name>
</gene>